<accession>A0A6V6ZEH5</accession>
<gene>
    <name evidence="1" type="ORF">FLACHUCJ7_04596</name>
</gene>
<keyword evidence="2" id="KW-1185">Reference proteome</keyword>
<dbReference type="InterPro" id="IPR038468">
    <property type="entry name" value="MmpS_C"/>
</dbReference>
<dbReference type="Gene3D" id="2.60.40.2880">
    <property type="entry name" value="MmpS1-5, C-terminal soluble domain"/>
    <property type="match status" value="1"/>
</dbReference>
<dbReference type="Proteomes" id="UP000556700">
    <property type="component" value="Unassembled WGS sequence"/>
</dbReference>
<evidence type="ECO:0000313" key="2">
    <source>
        <dbReference type="Proteomes" id="UP000556700"/>
    </source>
</evidence>
<reference evidence="1 2" key="1">
    <citation type="submission" date="2020-06" db="EMBL/GenBank/DDBJ databases">
        <authorList>
            <person name="Criscuolo A."/>
        </authorList>
    </citation>
    <scope>NUCLEOTIDE SEQUENCE [LARGE SCALE GENOMIC DNA]</scope>
    <source>
        <strain evidence="2">CIP 110025</strain>
    </source>
</reference>
<dbReference type="EMBL" id="CAIJDO010000350">
    <property type="protein sequence ID" value="CAD0009956.1"/>
    <property type="molecule type" value="Genomic_DNA"/>
</dbReference>
<name>A0A6V6ZEH5_9FLAO</name>
<evidence type="ECO:0000313" key="1">
    <source>
        <dbReference type="EMBL" id="CAD0009956.1"/>
    </source>
</evidence>
<organism evidence="1 2">
    <name type="scientific">Flavobacterium chungangense</name>
    <dbReference type="NCBI Taxonomy" id="554283"/>
    <lineage>
        <taxon>Bacteria</taxon>
        <taxon>Pseudomonadati</taxon>
        <taxon>Bacteroidota</taxon>
        <taxon>Flavobacteriia</taxon>
        <taxon>Flavobacteriales</taxon>
        <taxon>Flavobacteriaceae</taxon>
        <taxon>Flavobacterium</taxon>
    </lineage>
</organism>
<dbReference type="AlphaFoldDB" id="A0A6V6ZEH5"/>
<proteinExistence type="predicted"/>
<protein>
    <submittedName>
        <fullName evidence="1">Uncharacterized protein</fullName>
    </submittedName>
</protein>
<comment type="caution">
    <text evidence="1">The sequence shown here is derived from an EMBL/GenBank/DDBJ whole genome shotgun (WGS) entry which is preliminary data.</text>
</comment>
<sequence length="117" mass="12475">MLLTFGLFISSCSKEDSSPIASGYPKNVTIVYKVISTSVASASITYKNETAGMTTLADVTLPFTKSFVRTVNKNDDASLGFSLNQAGPIKLEILVDGSSVKTQDFNTGTGAMVYLFQ</sequence>